<accession>A0A383A3F6</accession>
<organism evidence="9">
    <name type="scientific">marine metagenome</name>
    <dbReference type="NCBI Taxonomy" id="408172"/>
    <lineage>
        <taxon>unclassified sequences</taxon>
        <taxon>metagenomes</taxon>
        <taxon>ecological metagenomes</taxon>
    </lineage>
</organism>
<dbReference type="InterPro" id="IPR007197">
    <property type="entry name" value="rSAM"/>
</dbReference>
<dbReference type="SFLD" id="SFLDS00029">
    <property type="entry name" value="Radical_SAM"/>
    <property type="match status" value="1"/>
</dbReference>
<keyword evidence="5" id="KW-0479">Metal-binding</keyword>
<comment type="cofactor">
    <cofactor evidence="1">
        <name>[4Fe-4S] cluster</name>
        <dbReference type="ChEBI" id="CHEBI:49883"/>
    </cofactor>
</comment>
<dbReference type="InterPro" id="IPR013785">
    <property type="entry name" value="Aldolase_TIM"/>
</dbReference>
<keyword evidence="7" id="KW-0411">Iron-sulfur</keyword>
<feature type="domain" description="Radical SAM core" evidence="8">
    <location>
        <begin position="99"/>
        <end position="196"/>
    </location>
</feature>
<reference evidence="9" key="1">
    <citation type="submission" date="2018-05" db="EMBL/GenBank/DDBJ databases">
        <authorList>
            <person name="Lanie J.A."/>
            <person name="Ng W.-L."/>
            <person name="Kazmierczak K.M."/>
            <person name="Andrzejewski T.M."/>
            <person name="Davidsen T.M."/>
            <person name="Wayne K.J."/>
            <person name="Tettelin H."/>
            <person name="Glass J.I."/>
            <person name="Rusch D."/>
            <person name="Podicherti R."/>
            <person name="Tsui H.-C.T."/>
            <person name="Winkler M.E."/>
        </authorList>
    </citation>
    <scope>NUCLEOTIDE SEQUENCE</scope>
</reference>
<dbReference type="AlphaFoldDB" id="A0A383A3F6"/>
<dbReference type="InterPro" id="IPR040072">
    <property type="entry name" value="Methyltransferase_A"/>
</dbReference>
<dbReference type="InterPro" id="IPR058240">
    <property type="entry name" value="rSAM_sf"/>
</dbReference>
<dbReference type="PANTHER" id="PTHR30544:SF5">
    <property type="entry name" value="RADICAL SAM CORE DOMAIN-CONTAINING PROTEIN"/>
    <property type="match status" value="1"/>
</dbReference>
<dbReference type="GO" id="GO:0046872">
    <property type="term" value="F:metal ion binding"/>
    <property type="evidence" value="ECO:0007669"/>
    <property type="project" value="UniProtKB-KW"/>
</dbReference>
<feature type="non-terminal residue" evidence="9">
    <location>
        <position position="196"/>
    </location>
</feature>
<dbReference type="PANTHER" id="PTHR30544">
    <property type="entry name" value="23S RRNA METHYLTRANSFERASE"/>
    <property type="match status" value="1"/>
</dbReference>
<keyword evidence="3" id="KW-0698">rRNA processing</keyword>
<evidence type="ECO:0000256" key="5">
    <source>
        <dbReference type="ARBA" id="ARBA00022723"/>
    </source>
</evidence>
<dbReference type="EMBL" id="UINC01188506">
    <property type="protein sequence ID" value="SVE01755.1"/>
    <property type="molecule type" value="Genomic_DNA"/>
</dbReference>
<dbReference type="GO" id="GO:0003824">
    <property type="term" value="F:catalytic activity"/>
    <property type="evidence" value="ECO:0007669"/>
    <property type="project" value="InterPro"/>
</dbReference>
<dbReference type="SUPFAM" id="SSF102114">
    <property type="entry name" value="Radical SAM enzymes"/>
    <property type="match status" value="1"/>
</dbReference>
<evidence type="ECO:0000256" key="2">
    <source>
        <dbReference type="ARBA" id="ARBA00022485"/>
    </source>
</evidence>
<sequence length="196" mass="22546">MVQKQIKGLNLDELTLLCKENNFSVFRAKQLYHWMYRHGVNDVEQMENIPSDMSDDLSSRYLFKTLEIENIQNSTIENTKKILFRTHDKKFIESVSMIDKNLHTVCISSQVGCNVDCKFCATGMMGFSRNLSCGEIIDQIIEIRKMREEPITNVVYMGMGEPFLNYNEVIKSAEILHDPHGMNLGRNRITISTAGI</sequence>
<keyword evidence="4" id="KW-0949">S-adenosyl-L-methionine</keyword>
<evidence type="ECO:0000256" key="4">
    <source>
        <dbReference type="ARBA" id="ARBA00022691"/>
    </source>
</evidence>
<dbReference type="Gene3D" id="1.10.150.530">
    <property type="match status" value="1"/>
</dbReference>
<evidence type="ECO:0000256" key="6">
    <source>
        <dbReference type="ARBA" id="ARBA00023004"/>
    </source>
</evidence>
<gene>
    <name evidence="9" type="ORF">METZ01_LOCUS454609</name>
</gene>
<dbReference type="Pfam" id="PF04055">
    <property type="entry name" value="Radical_SAM"/>
    <property type="match status" value="1"/>
</dbReference>
<evidence type="ECO:0000259" key="8">
    <source>
        <dbReference type="PROSITE" id="PS51918"/>
    </source>
</evidence>
<proteinExistence type="predicted"/>
<dbReference type="GO" id="GO:0051539">
    <property type="term" value="F:4 iron, 4 sulfur cluster binding"/>
    <property type="evidence" value="ECO:0007669"/>
    <property type="project" value="UniProtKB-KW"/>
</dbReference>
<evidence type="ECO:0000256" key="7">
    <source>
        <dbReference type="ARBA" id="ARBA00023014"/>
    </source>
</evidence>
<evidence type="ECO:0000256" key="3">
    <source>
        <dbReference type="ARBA" id="ARBA00022552"/>
    </source>
</evidence>
<dbReference type="InterPro" id="IPR048641">
    <property type="entry name" value="RlmN_N"/>
</dbReference>
<keyword evidence="6" id="KW-0408">Iron</keyword>
<dbReference type="Gene3D" id="3.20.20.70">
    <property type="entry name" value="Aldolase class I"/>
    <property type="match status" value="1"/>
</dbReference>
<keyword evidence="2" id="KW-0004">4Fe-4S</keyword>
<protein>
    <recommendedName>
        <fullName evidence="8">Radical SAM core domain-containing protein</fullName>
    </recommendedName>
</protein>
<dbReference type="PROSITE" id="PS51918">
    <property type="entry name" value="RADICAL_SAM"/>
    <property type="match status" value="1"/>
</dbReference>
<evidence type="ECO:0000313" key="9">
    <source>
        <dbReference type="EMBL" id="SVE01755.1"/>
    </source>
</evidence>
<dbReference type="GO" id="GO:0070475">
    <property type="term" value="P:rRNA base methylation"/>
    <property type="evidence" value="ECO:0007669"/>
    <property type="project" value="TreeGrafter"/>
</dbReference>
<evidence type="ECO:0000256" key="1">
    <source>
        <dbReference type="ARBA" id="ARBA00001966"/>
    </source>
</evidence>
<name>A0A383A3F6_9ZZZZ</name>
<dbReference type="GO" id="GO:0030488">
    <property type="term" value="P:tRNA methylation"/>
    <property type="evidence" value="ECO:0007669"/>
    <property type="project" value="TreeGrafter"/>
</dbReference>
<dbReference type="Pfam" id="PF21016">
    <property type="entry name" value="RlmN_N"/>
    <property type="match status" value="1"/>
</dbReference>